<name>A0ABV8MY92_9ACTN</name>
<keyword evidence="2" id="KW-1185">Reference proteome</keyword>
<gene>
    <name evidence="1" type="ORF">ACFO3R_01505</name>
</gene>
<dbReference type="Proteomes" id="UP001595871">
    <property type="component" value="Unassembled WGS sequence"/>
</dbReference>
<comment type="caution">
    <text evidence="1">The sequence shown here is derived from an EMBL/GenBank/DDBJ whole genome shotgun (WGS) entry which is preliminary data.</text>
</comment>
<sequence>MTVPDDRPLRIRIEATDLPGLTWPPGPDSPGRENVHVGVQRKDSPGELTGLHPADAASVSWTLDCTAVSTPEGVEVSGPYVQDRMGRRFVYLSWGTVDAAGLFSMFRRAKLMMADVGPNVLGAAMRSGRLTARLRLSDGAGRPRCARVRPPDVVWSAGQGT</sequence>
<evidence type="ECO:0000313" key="1">
    <source>
        <dbReference type="EMBL" id="MFC4185070.1"/>
    </source>
</evidence>
<dbReference type="InterPro" id="IPR046032">
    <property type="entry name" value="DUF5990"/>
</dbReference>
<evidence type="ECO:0000313" key="2">
    <source>
        <dbReference type="Proteomes" id="UP001595871"/>
    </source>
</evidence>
<dbReference type="RefSeq" id="WP_345493429.1">
    <property type="nucleotide sequence ID" value="NZ_BAAAYA010000005.1"/>
</dbReference>
<dbReference type="Pfam" id="PF19452">
    <property type="entry name" value="DUF5990"/>
    <property type="match status" value="1"/>
</dbReference>
<organism evidence="1 2">
    <name type="scientific">Streptomyces flavovirens</name>
    <dbReference type="NCBI Taxonomy" id="52258"/>
    <lineage>
        <taxon>Bacteria</taxon>
        <taxon>Bacillati</taxon>
        <taxon>Actinomycetota</taxon>
        <taxon>Actinomycetes</taxon>
        <taxon>Kitasatosporales</taxon>
        <taxon>Streptomycetaceae</taxon>
        <taxon>Streptomyces</taxon>
    </lineage>
</organism>
<dbReference type="EMBL" id="JBHSCF010000003">
    <property type="protein sequence ID" value="MFC4185070.1"/>
    <property type="molecule type" value="Genomic_DNA"/>
</dbReference>
<accession>A0ABV8MY92</accession>
<reference evidence="2" key="1">
    <citation type="journal article" date="2019" name="Int. J. Syst. Evol. Microbiol.">
        <title>The Global Catalogue of Microorganisms (GCM) 10K type strain sequencing project: providing services to taxonomists for standard genome sequencing and annotation.</title>
        <authorList>
            <consortium name="The Broad Institute Genomics Platform"/>
            <consortium name="The Broad Institute Genome Sequencing Center for Infectious Disease"/>
            <person name="Wu L."/>
            <person name="Ma J."/>
        </authorList>
    </citation>
    <scope>NUCLEOTIDE SEQUENCE [LARGE SCALE GENOMIC DNA]</scope>
    <source>
        <strain evidence="2">CCM 3243</strain>
    </source>
</reference>
<protein>
    <submittedName>
        <fullName evidence="1">DUF5990 family protein</fullName>
    </submittedName>
</protein>
<proteinExistence type="predicted"/>